<dbReference type="InterPro" id="IPR056884">
    <property type="entry name" value="NPHP3-like_N"/>
</dbReference>
<comment type="caution">
    <text evidence="4">The sequence shown here is derived from an EMBL/GenBank/DDBJ whole genome shotgun (WGS) entry which is preliminary data.</text>
</comment>
<reference evidence="4" key="1">
    <citation type="submission" date="2020-05" db="EMBL/GenBank/DDBJ databases">
        <title>Mycena genomes resolve the evolution of fungal bioluminescence.</title>
        <authorList>
            <person name="Tsai I.J."/>
        </authorList>
    </citation>
    <scope>NUCLEOTIDE SEQUENCE</scope>
    <source>
        <strain evidence="4">CCC161011</strain>
    </source>
</reference>
<accession>A0A8H7DBH4</accession>
<feature type="domain" description="Nephrocystin 3-like N-terminal" evidence="3">
    <location>
        <begin position="243"/>
        <end position="273"/>
    </location>
</feature>
<feature type="region of interest" description="Disordered" evidence="2">
    <location>
        <begin position="140"/>
        <end position="167"/>
    </location>
</feature>
<evidence type="ECO:0000256" key="1">
    <source>
        <dbReference type="ARBA" id="ARBA00022737"/>
    </source>
</evidence>
<evidence type="ECO:0000259" key="3">
    <source>
        <dbReference type="Pfam" id="PF24883"/>
    </source>
</evidence>
<evidence type="ECO:0000313" key="5">
    <source>
        <dbReference type="Proteomes" id="UP000620124"/>
    </source>
</evidence>
<dbReference type="PANTHER" id="PTHR10039:SF15">
    <property type="entry name" value="NACHT DOMAIN-CONTAINING PROTEIN"/>
    <property type="match status" value="1"/>
</dbReference>
<dbReference type="AlphaFoldDB" id="A0A8H7DBH4"/>
<sequence>MADPLTIVTSILQFVDTGLKLRDQIQDFRQAPQEQQKLLSEIDVLRPLMVRLQTLITENPSSKALEEMGIPLAKFQSAMKSLAEKLSPGGGLFSKFLNRVKWAKGDKQEAEKYLDKFEQFKSLLNSWLLVDLRDMGEQSQRDNREHFSNAAEQRERNHTAVTGSLNKLNTRITEQQGRITSVRYSVDDVTKKVDVVNTGVVHINDTQERERQEKERMKIIDWLSPINFFLRHAEISRVRQKETGGWLLADPRFKRWESGSKRLLWCPGIPGAGENRACVRLSML</sequence>
<dbReference type="Proteomes" id="UP000620124">
    <property type="component" value="Unassembled WGS sequence"/>
</dbReference>
<keyword evidence="1" id="KW-0677">Repeat</keyword>
<name>A0A8H7DBH4_9AGAR</name>
<dbReference type="EMBL" id="JACAZI010000003">
    <property type="protein sequence ID" value="KAF7365983.1"/>
    <property type="molecule type" value="Genomic_DNA"/>
</dbReference>
<gene>
    <name evidence="4" type="ORF">MVEN_00474200</name>
</gene>
<feature type="compositionally biased region" description="Basic and acidic residues" evidence="2">
    <location>
        <begin position="140"/>
        <end position="158"/>
    </location>
</feature>
<dbReference type="OrthoDB" id="3001009at2759"/>
<evidence type="ECO:0000256" key="2">
    <source>
        <dbReference type="SAM" id="MobiDB-lite"/>
    </source>
</evidence>
<organism evidence="4 5">
    <name type="scientific">Mycena venus</name>
    <dbReference type="NCBI Taxonomy" id="2733690"/>
    <lineage>
        <taxon>Eukaryota</taxon>
        <taxon>Fungi</taxon>
        <taxon>Dikarya</taxon>
        <taxon>Basidiomycota</taxon>
        <taxon>Agaricomycotina</taxon>
        <taxon>Agaricomycetes</taxon>
        <taxon>Agaricomycetidae</taxon>
        <taxon>Agaricales</taxon>
        <taxon>Marasmiineae</taxon>
        <taxon>Mycenaceae</taxon>
        <taxon>Mycena</taxon>
    </lineage>
</organism>
<proteinExistence type="predicted"/>
<evidence type="ECO:0000313" key="4">
    <source>
        <dbReference type="EMBL" id="KAF7365983.1"/>
    </source>
</evidence>
<dbReference type="PANTHER" id="PTHR10039">
    <property type="entry name" value="AMELOGENIN"/>
    <property type="match status" value="1"/>
</dbReference>
<dbReference type="Pfam" id="PF24883">
    <property type="entry name" value="NPHP3_N"/>
    <property type="match status" value="1"/>
</dbReference>
<keyword evidence="5" id="KW-1185">Reference proteome</keyword>
<protein>
    <submittedName>
        <fullName evidence="4">ANK-REP-REGION domain-containing protein</fullName>
    </submittedName>
</protein>